<protein>
    <recommendedName>
        <fullName evidence="2">DUF7702 domain-containing protein</fullName>
    </recommendedName>
</protein>
<name>A0A0B7JZS2_BIOOC</name>
<feature type="transmembrane region" description="Helical" evidence="1">
    <location>
        <begin position="192"/>
        <end position="210"/>
    </location>
</feature>
<organism evidence="3">
    <name type="scientific">Bionectria ochroleuca</name>
    <name type="common">Gliocladium roseum</name>
    <dbReference type="NCBI Taxonomy" id="29856"/>
    <lineage>
        <taxon>Eukaryota</taxon>
        <taxon>Fungi</taxon>
        <taxon>Dikarya</taxon>
        <taxon>Ascomycota</taxon>
        <taxon>Pezizomycotina</taxon>
        <taxon>Sordariomycetes</taxon>
        <taxon>Hypocreomycetidae</taxon>
        <taxon>Hypocreales</taxon>
        <taxon>Bionectriaceae</taxon>
        <taxon>Clonostachys</taxon>
    </lineage>
</organism>
<dbReference type="Pfam" id="PF24800">
    <property type="entry name" value="DUF7702"/>
    <property type="match status" value="1"/>
</dbReference>
<evidence type="ECO:0000259" key="2">
    <source>
        <dbReference type="Pfam" id="PF24800"/>
    </source>
</evidence>
<dbReference type="EMBL" id="CDPU01000011">
    <property type="protein sequence ID" value="CEO48747.1"/>
    <property type="molecule type" value="Genomic_DNA"/>
</dbReference>
<feature type="transmembrane region" description="Helical" evidence="1">
    <location>
        <begin position="17"/>
        <end position="39"/>
    </location>
</feature>
<evidence type="ECO:0000313" key="3">
    <source>
        <dbReference type="EMBL" id="CEO48747.1"/>
    </source>
</evidence>
<gene>
    <name evidence="3" type="ORF">BN869_000004804_1</name>
</gene>
<evidence type="ECO:0000256" key="1">
    <source>
        <dbReference type="SAM" id="Phobius"/>
    </source>
</evidence>
<feature type="domain" description="DUF7702" evidence="2">
    <location>
        <begin position="18"/>
        <end position="253"/>
    </location>
</feature>
<feature type="transmembrane region" description="Helical" evidence="1">
    <location>
        <begin position="230"/>
        <end position="252"/>
    </location>
</feature>
<feature type="transmembrane region" description="Helical" evidence="1">
    <location>
        <begin position="79"/>
        <end position="105"/>
    </location>
</feature>
<proteinExistence type="predicted"/>
<dbReference type="PANTHER" id="PTHR42109:SF3">
    <property type="entry name" value="INTEGRAL MEMBRANE PROTEIN (AFU_ORTHOLOGUE AFUA_5G00100)"/>
    <property type="match status" value="1"/>
</dbReference>
<dbReference type="InterPro" id="IPR056119">
    <property type="entry name" value="DUF7702"/>
</dbReference>
<keyword evidence="1" id="KW-1133">Transmembrane helix</keyword>
<accession>A0A0B7JZS2</accession>
<feature type="transmembrane region" description="Helical" evidence="1">
    <location>
        <begin position="46"/>
        <end position="67"/>
    </location>
</feature>
<keyword evidence="1" id="KW-0472">Membrane</keyword>
<sequence length="273" mass="29983">MSATNSGTSSLPSAECIGLSCAALVIFGILLFPTLYIAYKHGKAGNMCWPILVTFLIFRIVSDAYYLSKRNEPDLPTMLAMVTSSACSATITLTIIGLIYEALNLPLTLSKRTRNKVIIAIMHIVYTVSTIMVAYGGSRDTTAPEGVKNHVLDKTGNVFMFLVIVGTLFWLWPAGEHTFYARHDINYYDAKALMMAAALCTVLQSIRLNYDLIYAFTQISTLHPTTGSFAIRFITFSLQLVIVAITLIAGWYSRDAVTSKLAALELQSTSHLV</sequence>
<dbReference type="PANTHER" id="PTHR42109">
    <property type="entry name" value="UNPLACED GENOMIC SCAFFOLD UM_SCAF_CONTIG_1.265, WHOLE GENOME SHOTGUN SEQUENCE"/>
    <property type="match status" value="1"/>
</dbReference>
<reference evidence="3" key="1">
    <citation type="submission" date="2015-01" db="EMBL/GenBank/DDBJ databases">
        <authorList>
            <person name="Durling Mikael"/>
        </authorList>
    </citation>
    <scope>NUCLEOTIDE SEQUENCE</scope>
</reference>
<feature type="transmembrane region" description="Helical" evidence="1">
    <location>
        <begin position="117"/>
        <end position="135"/>
    </location>
</feature>
<keyword evidence="1" id="KW-0812">Transmembrane</keyword>
<feature type="transmembrane region" description="Helical" evidence="1">
    <location>
        <begin position="155"/>
        <end position="172"/>
    </location>
</feature>
<dbReference type="AlphaFoldDB" id="A0A0B7JZS2"/>